<sequence length="528" mass="57939">MTPRPYLVLFQSTFNGSCHKRHILPSPVHTKKVLVKLHMDWCRFLSRWRTSTTDFVSYLASADYIPLEYTYMLSNEDSKSDQHRFTAKSILHEALESFLMVTQYIRHPARCGQQKLSKEEEVTSSKAAKASPRTNVPSMVDVHRRMAALSPSHAAGLRRLSVRAATASHAAATHRLGILSLRPIAEGVLSHLRAASVPLCPGLSEPELACLEADLAFSIPPDLRALLALGIPSGPGFPDWRAPGPGRLLCLPRAAAAFQVACGTLWPRSWGSRPADPARALRRARAALRRAPLLLPLFGRCYIPCLPSLAGNPVFYVDDSRVFCCALDFADFFQRRWPTSPHADFSCPLPSLDACRWIEFWSDAASDRRRRNSSSSSSSSASDAVSSSSSPSSPPDPERFVEIRTPRLPDWVGGYLDGIGSVLRQGGWGECDIREMVHVPASRVFDSGDQPDTSSAIDAEVVLDALLVKAGWCSDSLRLAGWSSDDISDALDLNLLRPRGRERCSPVVKLPPAVALKLEKLVEAVARS</sequence>
<feature type="region of interest" description="Disordered" evidence="1">
    <location>
        <begin position="115"/>
        <end position="135"/>
    </location>
</feature>
<dbReference type="PANTHER" id="PTHR32011:SF2">
    <property type="entry name" value="OS08G0472400 PROTEIN"/>
    <property type="match status" value="1"/>
</dbReference>
<keyword evidence="3" id="KW-1185">Reference proteome</keyword>
<dbReference type="AlphaFoldDB" id="A0A8J5IC28"/>
<dbReference type="EMBL" id="JACMSC010000002">
    <property type="protein sequence ID" value="KAG6531394.1"/>
    <property type="molecule type" value="Genomic_DNA"/>
</dbReference>
<evidence type="ECO:0000256" key="1">
    <source>
        <dbReference type="SAM" id="MobiDB-lite"/>
    </source>
</evidence>
<dbReference type="Proteomes" id="UP000734854">
    <property type="component" value="Unassembled WGS sequence"/>
</dbReference>
<feature type="compositionally biased region" description="Low complexity" evidence="1">
    <location>
        <begin position="373"/>
        <end position="391"/>
    </location>
</feature>
<accession>A0A8J5IC28</accession>
<protein>
    <submittedName>
        <fullName evidence="2">Uncharacterized protein</fullName>
    </submittedName>
</protein>
<feature type="region of interest" description="Disordered" evidence="1">
    <location>
        <begin position="369"/>
        <end position="400"/>
    </location>
</feature>
<gene>
    <name evidence="2" type="ORF">ZIOFF_005200</name>
</gene>
<comment type="caution">
    <text evidence="2">The sequence shown here is derived from an EMBL/GenBank/DDBJ whole genome shotgun (WGS) entry which is preliminary data.</text>
</comment>
<name>A0A8J5IC28_ZINOF</name>
<reference evidence="2 3" key="1">
    <citation type="submission" date="2020-08" db="EMBL/GenBank/DDBJ databases">
        <title>Plant Genome Project.</title>
        <authorList>
            <person name="Zhang R.-G."/>
        </authorList>
    </citation>
    <scope>NUCLEOTIDE SEQUENCE [LARGE SCALE GENOMIC DNA]</scope>
    <source>
        <tissue evidence="2">Rhizome</tissue>
    </source>
</reference>
<proteinExistence type="predicted"/>
<dbReference type="PANTHER" id="PTHR32011">
    <property type="entry name" value="OS08G0472400 PROTEIN"/>
    <property type="match status" value="1"/>
</dbReference>
<evidence type="ECO:0000313" key="2">
    <source>
        <dbReference type="EMBL" id="KAG6531394.1"/>
    </source>
</evidence>
<evidence type="ECO:0000313" key="3">
    <source>
        <dbReference type="Proteomes" id="UP000734854"/>
    </source>
</evidence>
<organism evidence="2 3">
    <name type="scientific">Zingiber officinale</name>
    <name type="common">Ginger</name>
    <name type="synonym">Amomum zingiber</name>
    <dbReference type="NCBI Taxonomy" id="94328"/>
    <lineage>
        <taxon>Eukaryota</taxon>
        <taxon>Viridiplantae</taxon>
        <taxon>Streptophyta</taxon>
        <taxon>Embryophyta</taxon>
        <taxon>Tracheophyta</taxon>
        <taxon>Spermatophyta</taxon>
        <taxon>Magnoliopsida</taxon>
        <taxon>Liliopsida</taxon>
        <taxon>Zingiberales</taxon>
        <taxon>Zingiberaceae</taxon>
        <taxon>Zingiber</taxon>
    </lineage>
</organism>